<feature type="domain" description="DUF362" evidence="1">
    <location>
        <begin position="45"/>
        <end position="250"/>
    </location>
</feature>
<organism evidence="2 3">
    <name type="scientific">Candidatus Wallbacteria bacterium HGW-Wallbacteria-1</name>
    <dbReference type="NCBI Taxonomy" id="2013854"/>
    <lineage>
        <taxon>Bacteria</taxon>
        <taxon>Candidatus Walliibacteriota</taxon>
    </lineage>
</organism>
<dbReference type="EMBL" id="PGXC01000021">
    <property type="protein sequence ID" value="PKK89304.1"/>
    <property type="molecule type" value="Genomic_DNA"/>
</dbReference>
<sequence>MEEIPMYKSKVYVVKTTPETVVQDYVRLIEMSGMDNYIKKDNETLIKLNLSWTKYFPACSTQPWQLHGLLEGMKSAGYDFSRITGVENKTVVTDPWKGAVNNKWLPILNDYRVPFQPLTEVEWEVFRPKRKLLKLDRIFPEGILIPKMFAGKNMIHLPTLKTHGHSTTTGAIKNSFGGLLREVRHYCHKHIHEVLVDLMIIQRELHPGLFALMDGCVAGDGAGPRTMIPRVANLILASEDQVAIDAVAAKLMGFDPMTIDYLRLCDGIGMGIADPSRIEICGDDVSNVNLGFKTKRSFVIWGDQMLRKGFLRPLEKIALHGPLMGWAPFASNVYHDWLWYPTVGKSRIRDFAATGWGTLFDTYK</sequence>
<dbReference type="InterPro" id="IPR007160">
    <property type="entry name" value="DUF362"/>
</dbReference>
<evidence type="ECO:0000313" key="2">
    <source>
        <dbReference type="EMBL" id="PKK89304.1"/>
    </source>
</evidence>
<proteinExistence type="predicted"/>
<reference evidence="2 3" key="1">
    <citation type="journal article" date="2017" name="ISME J.">
        <title>Potential for microbial H2 and metal transformations associated with novel bacteria and archaea in deep terrestrial subsurface sediments.</title>
        <authorList>
            <person name="Hernsdorf A.W."/>
            <person name="Amano Y."/>
            <person name="Miyakawa K."/>
            <person name="Ise K."/>
            <person name="Suzuki Y."/>
            <person name="Anantharaman K."/>
            <person name="Probst A."/>
            <person name="Burstein D."/>
            <person name="Thomas B.C."/>
            <person name="Banfield J.F."/>
        </authorList>
    </citation>
    <scope>NUCLEOTIDE SEQUENCE [LARGE SCALE GENOMIC DNA]</scope>
    <source>
        <strain evidence="2">HGW-Wallbacteria-1</strain>
    </source>
</reference>
<evidence type="ECO:0000259" key="1">
    <source>
        <dbReference type="Pfam" id="PF04015"/>
    </source>
</evidence>
<dbReference type="Proteomes" id="UP000233256">
    <property type="component" value="Unassembled WGS sequence"/>
</dbReference>
<evidence type="ECO:0000313" key="3">
    <source>
        <dbReference type="Proteomes" id="UP000233256"/>
    </source>
</evidence>
<comment type="caution">
    <text evidence="2">The sequence shown here is derived from an EMBL/GenBank/DDBJ whole genome shotgun (WGS) entry which is preliminary data.</text>
</comment>
<dbReference type="AlphaFoldDB" id="A0A2N1PLT1"/>
<name>A0A2N1PLT1_9BACT</name>
<accession>A0A2N1PLT1</accession>
<dbReference type="Pfam" id="PF04015">
    <property type="entry name" value="DUF362"/>
    <property type="match status" value="1"/>
</dbReference>
<protein>
    <submittedName>
        <fullName evidence="2">Iron-sulfur cluster-binding protein</fullName>
    </submittedName>
</protein>
<gene>
    <name evidence="2" type="ORF">CVV64_15050</name>
</gene>